<evidence type="ECO:0000313" key="2">
    <source>
        <dbReference type="Proteomes" id="UP000450000"/>
    </source>
</evidence>
<comment type="caution">
    <text evidence="1">The sequence shown here is derived from an EMBL/GenBank/DDBJ whole genome shotgun (WGS) entry which is preliminary data.</text>
</comment>
<name>A0A6N7L0X1_9ACTN</name>
<evidence type="ECO:0000313" key="1">
    <source>
        <dbReference type="EMBL" id="MQS17492.1"/>
    </source>
</evidence>
<dbReference type="Proteomes" id="UP000450000">
    <property type="component" value="Unassembled WGS sequence"/>
</dbReference>
<dbReference type="EMBL" id="WBOF01000005">
    <property type="protein sequence ID" value="MQS17492.1"/>
    <property type="molecule type" value="Genomic_DNA"/>
</dbReference>
<keyword evidence="2" id="KW-1185">Reference proteome</keyword>
<dbReference type="AlphaFoldDB" id="A0A6N7L0X1"/>
<gene>
    <name evidence="1" type="ORF">F7Q99_36235</name>
</gene>
<sequence>MSAPISTPTPAPAVNVVSAATAYQATALRVAELLGGSWRPTRAIPAGPSPVVAHRIRLNGQLPSGWWVATGYSGSGEPHTIDLVRTTGLTPDKEAEVIAQAITDRLGWVARR</sequence>
<reference evidence="1 2" key="1">
    <citation type="submission" date="2019-09" db="EMBL/GenBank/DDBJ databases">
        <title>Genome Sequences of Streptomyces kaniharaensis ATCC 21070.</title>
        <authorList>
            <person name="Zhu W."/>
            <person name="De Crecy-Lagard V."/>
            <person name="Richards N.G."/>
        </authorList>
    </citation>
    <scope>NUCLEOTIDE SEQUENCE [LARGE SCALE GENOMIC DNA]</scope>
    <source>
        <strain evidence="1 2">SF-557</strain>
    </source>
</reference>
<protein>
    <submittedName>
        <fullName evidence="1">Uncharacterized protein</fullName>
    </submittedName>
</protein>
<accession>A0A6N7L0X1</accession>
<dbReference type="RefSeq" id="WP_153470515.1">
    <property type="nucleotide sequence ID" value="NZ_WBOF01000005.1"/>
</dbReference>
<organism evidence="1 2">
    <name type="scientific">Streptomyces kaniharaensis</name>
    <dbReference type="NCBI Taxonomy" id="212423"/>
    <lineage>
        <taxon>Bacteria</taxon>
        <taxon>Bacillati</taxon>
        <taxon>Actinomycetota</taxon>
        <taxon>Actinomycetes</taxon>
        <taxon>Kitasatosporales</taxon>
        <taxon>Streptomycetaceae</taxon>
        <taxon>Streptomyces</taxon>
    </lineage>
</organism>
<proteinExistence type="predicted"/>